<organism evidence="1">
    <name type="scientific">Candidatus Kentrum sp. DK</name>
    <dbReference type="NCBI Taxonomy" id="2126562"/>
    <lineage>
        <taxon>Bacteria</taxon>
        <taxon>Pseudomonadati</taxon>
        <taxon>Pseudomonadota</taxon>
        <taxon>Gammaproteobacteria</taxon>
        <taxon>Candidatus Kentrum</taxon>
    </lineage>
</organism>
<dbReference type="AlphaFoldDB" id="A0A450T8M5"/>
<gene>
    <name evidence="1" type="ORF">BECKDK2373C_GA0170839_11033</name>
</gene>
<accession>A0A450T8M5</accession>
<reference evidence="1" key="1">
    <citation type="submission" date="2019-02" db="EMBL/GenBank/DDBJ databases">
        <authorList>
            <person name="Gruber-Vodicka R. H."/>
            <person name="Seah K. B. B."/>
        </authorList>
    </citation>
    <scope>NUCLEOTIDE SEQUENCE</scope>
    <source>
        <strain evidence="1">BECK_DK161</strain>
    </source>
</reference>
<protein>
    <recommendedName>
        <fullName evidence="2">DUF2281 domain-containing protein</fullName>
    </recommendedName>
</protein>
<sequence length="75" mass="8862">MNTAELIYREAKDMPEFQAREVLDFMAFLKSKRPSLEDETAYLMREPANARDLLQAVRELREGRGYQLRELLPDD</sequence>
<dbReference type="Gene3D" id="6.10.250.330">
    <property type="match status" value="1"/>
</dbReference>
<evidence type="ECO:0008006" key="2">
    <source>
        <dbReference type="Google" id="ProtNLM"/>
    </source>
</evidence>
<evidence type="ECO:0000313" key="1">
    <source>
        <dbReference type="EMBL" id="VFJ63040.1"/>
    </source>
</evidence>
<proteinExistence type="predicted"/>
<name>A0A450T8M5_9GAMM</name>
<dbReference type="EMBL" id="CAADEY010000103">
    <property type="protein sequence ID" value="VFJ63040.1"/>
    <property type="molecule type" value="Genomic_DNA"/>
</dbReference>